<accession>A0A419S6V1</accession>
<feature type="domain" description="Response regulatory" evidence="2">
    <location>
        <begin position="3"/>
        <end position="123"/>
    </location>
</feature>
<sequence>MKRILLVEDNPDYQLFFKLKFDELALDAKLLTFSDGFSFLTHLAEEACLPSVILLDLDLPGISGFDILERLKIDPKLKKIPVVILSSSECKPDIEKSYQLNANSYVVKPIGLEATGDFINYVHKYWLNFNQVA</sequence>
<dbReference type="InterPro" id="IPR052893">
    <property type="entry name" value="TCS_response_regulator"/>
</dbReference>
<reference evidence="3 4" key="1">
    <citation type="submission" date="2016-07" db="EMBL/GenBank/DDBJ databases">
        <title>Genome of Pelobium manganitolerans.</title>
        <authorList>
            <person name="Wu S."/>
            <person name="Wang G."/>
        </authorList>
    </citation>
    <scope>NUCLEOTIDE SEQUENCE [LARGE SCALE GENOMIC DNA]</scope>
    <source>
        <strain evidence="3 4">YS-25</strain>
    </source>
</reference>
<dbReference type="OrthoDB" id="9789181at2"/>
<dbReference type="Pfam" id="PF00072">
    <property type="entry name" value="Response_reg"/>
    <property type="match status" value="1"/>
</dbReference>
<feature type="modified residue" description="4-aspartylphosphate" evidence="1">
    <location>
        <position position="56"/>
    </location>
</feature>
<comment type="caution">
    <text evidence="3">The sequence shown here is derived from an EMBL/GenBank/DDBJ whole genome shotgun (WGS) entry which is preliminary data.</text>
</comment>
<gene>
    <name evidence="3" type="ORF">BCY91_02215</name>
</gene>
<dbReference type="SUPFAM" id="SSF52172">
    <property type="entry name" value="CheY-like"/>
    <property type="match status" value="1"/>
</dbReference>
<proteinExistence type="predicted"/>
<dbReference type="GO" id="GO:0000160">
    <property type="term" value="P:phosphorelay signal transduction system"/>
    <property type="evidence" value="ECO:0007669"/>
    <property type="project" value="InterPro"/>
</dbReference>
<keyword evidence="1" id="KW-0597">Phosphoprotein</keyword>
<dbReference type="Proteomes" id="UP000283433">
    <property type="component" value="Unassembled WGS sequence"/>
</dbReference>
<dbReference type="RefSeq" id="WP_120181179.1">
    <property type="nucleotide sequence ID" value="NZ_MBTA01000012.1"/>
</dbReference>
<evidence type="ECO:0000256" key="1">
    <source>
        <dbReference type="PROSITE-ProRule" id="PRU00169"/>
    </source>
</evidence>
<dbReference type="AlphaFoldDB" id="A0A419S6V1"/>
<protein>
    <recommendedName>
        <fullName evidence="2">Response regulatory domain-containing protein</fullName>
    </recommendedName>
</protein>
<dbReference type="PANTHER" id="PTHR44520">
    <property type="entry name" value="RESPONSE REGULATOR RCP1-RELATED"/>
    <property type="match status" value="1"/>
</dbReference>
<name>A0A419S6V1_9SPHI</name>
<dbReference type="InterPro" id="IPR001789">
    <property type="entry name" value="Sig_transdc_resp-reg_receiver"/>
</dbReference>
<evidence type="ECO:0000313" key="3">
    <source>
        <dbReference type="EMBL" id="RKD16989.1"/>
    </source>
</evidence>
<dbReference type="CDD" id="cd17557">
    <property type="entry name" value="REC_Rcp-like"/>
    <property type="match status" value="1"/>
</dbReference>
<organism evidence="3 4">
    <name type="scientific">Pelobium manganitolerans</name>
    <dbReference type="NCBI Taxonomy" id="1842495"/>
    <lineage>
        <taxon>Bacteria</taxon>
        <taxon>Pseudomonadati</taxon>
        <taxon>Bacteroidota</taxon>
        <taxon>Sphingobacteriia</taxon>
        <taxon>Sphingobacteriales</taxon>
        <taxon>Sphingobacteriaceae</taxon>
        <taxon>Pelobium</taxon>
    </lineage>
</organism>
<keyword evidence="4" id="KW-1185">Reference proteome</keyword>
<dbReference type="Gene3D" id="3.40.50.2300">
    <property type="match status" value="1"/>
</dbReference>
<dbReference type="SMART" id="SM00448">
    <property type="entry name" value="REC"/>
    <property type="match status" value="1"/>
</dbReference>
<dbReference type="PROSITE" id="PS50110">
    <property type="entry name" value="RESPONSE_REGULATORY"/>
    <property type="match status" value="1"/>
</dbReference>
<evidence type="ECO:0000259" key="2">
    <source>
        <dbReference type="PROSITE" id="PS50110"/>
    </source>
</evidence>
<dbReference type="PANTHER" id="PTHR44520:SF2">
    <property type="entry name" value="RESPONSE REGULATOR RCP1"/>
    <property type="match status" value="1"/>
</dbReference>
<dbReference type="InterPro" id="IPR011006">
    <property type="entry name" value="CheY-like_superfamily"/>
</dbReference>
<evidence type="ECO:0000313" key="4">
    <source>
        <dbReference type="Proteomes" id="UP000283433"/>
    </source>
</evidence>
<dbReference type="EMBL" id="MBTA01000012">
    <property type="protein sequence ID" value="RKD16989.1"/>
    <property type="molecule type" value="Genomic_DNA"/>
</dbReference>